<reference evidence="1" key="2">
    <citation type="journal article" date="2005" name="BMC Biol.">
        <title>The complete chloroplast DNA sequences of the charophycean green algae Staurastrum and Zygnema reveal that the chloroplast genome underwent extensive changes during the evolution of the Zygnematales.</title>
        <authorList>
            <person name="Turmel M."/>
            <person name="Otis C."/>
            <person name="Lemieux C."/>
        </authorList>
    </citation>
    <scope>NUCLEOTIDE SEQUENCE</scope>
</reference>
<dbReference type="EMBL" id="AY958085">
    <property type="protein sequence ID" value="AAX45782.1"/>
    <property type="molecule type" value="Genomic_DNA"/>
</dbReference>
<accession>Q32RZ5</accession>
<protein>
    <submittedName>
        <fullName evidence="1">Uncharacterized protein orf85b</fullName>
    </submittedName>
</protein>
<geneLocation type="chloroplast" evidence="1"/>
<dbReference type="GeneID" id="4108590"/>
<proteinExistence type="predicted"/>
<reference evidence="1" key="1">
    <citation type="journal article" date="2002" name="J. Phycol.">
        <title>Phylogenetic relationships among streptophytes as inferred from chloroplast small and large subunit rRNA gene sequences.</title>
        <authorList>
            <person name="Turmel M."/>
            <person name="Ehara M."/>
            <person name="Otis C."/>
            <person name="Lemieux C."/>
        </authorList>
    </citation>
    <scope>NUCLEOTIDE SEQUENCE</scope>
</reference>
<evidence type="ECO:0000313" key="1">
    <source>
        <dbReference type="EMBL" id="AAX45782.1"/>
    </source>
</evidence>
<keyword evidence="1" id="KW-0934">Plastid</keyword>
<gene>
    <name evidence="1" type="primary">orf85b</name>
</gene>
<dbReference type="RefSeq" id="YP_636381.1">
    <property type="nucleotide sequence ID" value="NC_008116.1"/>
</dbReference>
<name>Q32RZ5_STAPU</name>
<dbReference type="AlphaFoldDB" id="Q32RZ5"/>
<organism evidence="1">
    <name type="scientific">Staurastrum punctulatum</name>
    <name type="common">Green alga</name>
    <name type="synonym">Cosmoastrum punctulatum</name>
    <dbReference type="NCBI Taxonomy" id="102822"/>
    <lineage>
        <taxon>Eukaryota</taxon>
        <taxon>Viridiplantae</taxon>
        <taxon>Streptophyta</taxon>
        <taxon>Zygnematophyceae</taxon>
        <taxon>Zygnematophycidae</taxon>
        <taxon>Desmidiales</taxon>
        <taxon>Desmidiaceae</taxon>
        <taxon>Staurastrum</taxon>
    </lineage>
</organism>
<keyword evidence="1" id="KW-0150">Chloroplast</keyword>
<sequence length="85" mass="9464">MAWLQQVIPDRTVELSCAKVNIFERGRLQGGSLVVISDREAITLETSSLLKMKTGRELTFHLIVNIRPSSNLSLKVKLLCSSLPI</sequence>